<proteinExistence type="predicted"/>
<gene>
    <name evidence="1" type="ORF">BpHYR1_016490</name>
</gene>
<dbReference type="Proteomes" id="UP000276133">
    <property type="component" value="Unassembled WGS sequence"/>
</dbReference>
<evidence type="ECO:0000313" key="1">
    <source>
        <dbReference type="EMBL" id="RNA42935.1"/>
    </source>
</evidence>
<reference evidence="1 2" key="1">
    <citation type="journal article" date="2018" name="Sci. Rep.">
        <title>Genomic signatures of local adaptation to the degree of environmental predictability in rotifers.</title>
        <authorList>
            <person name="Franch-Gras L."/>
            <person name="Hahn C."/>
            <person name="Garcia-Roger E.M."/>
            <person name="Carmona M.J."/>
            <person name="Serra M."/>
            <person name="Gomez A."/>
        </authorList>
    </citation>
    <scope>NUCLEOTIDE SEQUENCE [LARGE SCALE GENOMIC DNA]</scope>
    <source>
        <strain evidence="1">HYR1</strain>
    </source>
</reference>
<dbReference type="EMBL" id="REGN01000296">
    <property type="protein sequence ID" value="RNA42935.1"/>
    <property type="molecule type" value="Genomic_DNA"/>
</dbReference>
<protein>
    <submittedName>
        <fullName evidence="1">Uncharacterized protein</fullName>
    </submittedName>
</protein>
<organism evidence="1 2">
    <name type="scientific">Brachionus plicatilis</name>
    <name type="common">Marine rotifer</name>
    <name type="synonym">Brachionus muelleri</name>
    <dbReference type="NCBI Taxonomy" id="10195"/>
    <lineage>
        <taxon>Eukaryota</taxon>
        <taxon>Metazoa</taxon>
        <taxon>Spiralia</taxon>
        <taxon>Gnathifera</taxon>
        <taxon>Rotifera</taxon>
        <taxon>Eurotatoria</taxon>
        <taxon>Monogononta</taxon>
        <taxon>Pseudotrocha</taxon>
        <taxon>Ploima</taxon>
        <taxon>Brachionidae</taxon>
        <taxon>Brachionus</taxon>
    </lineage>
</organism>
<accession>A0A3M7T4Q7</accession>
<sequence>MIIETNEFRLEFNFQCFGILKFNLDMKPKICSKKGEGERKNSVPNTNCFASLDFILRVENLSLNRKFNPNKFFKKIKKNNILNISIHSHSVCSHKLHHSCMESFDKLKKYSMMKLFTKTTLFEPLTSLFKAYSC</sequence>
<comment type="caution">
    <text evidence="1">The sequence shown here is derived from an EMBL/GenBank/DDBJ whole genome shotgun (WGS) entry which is preliminary data.</text>
</comment>
<evidence type="ECO:0000313" key="2">
    <source>
        <dbReference type="Proteomes" id="UP000276133"/>
    </source>
</evidence>
<dbReference type="AlphaFoldDB" id="A0A3M7T4Q7"/>
<name>A0A3M7T4Q7_BRAPC</name>
<keyword evidence="2" id="KW-1185">Reference proteome</keyword>